<dbReference type="InterPro" id="IPR001509">
    <property type="entry name" value="Epimerase_deHydtase"/>
</dbReference>
<dbReference type="Pfam" id="PF01370">
    <property type="entry name" value="Epimerase"/>
    <property type="match status" value="1"/>
</dbReference>
<accession>A0A9P8V9H9</accession>
<dbReference type="SUPFAM" id="SSF51735">
    <property type="entry name" value="NAD(P)-binding Rossmann-fold domains"/>
    <property type="match status" value="1"/>
</dbReference>
<organism evidence="4 5">
    <name type="scientific">Plectosphaerella plurivora</name>
    <dbReference type="NCBI Taxonomy" id="936078"/>
    <lineage>
        <taxon>Eukaryota</taxon>
        <taxon>Fungi</taxon>
        <taxon>Dikarya</taxon>
        <taxon>Ascomycota</taxon>
        <taxon>Pezizomycotina</taxon>
        <taxon>Sordariomycetes</taxon>
        <taxon>Hypocreomycetidae</taxon>
        <taxon>Glomerellales</taxon>
        <taxon>Plectosphaerellaceae</taxon>
        <taxon>Plectosphaerella</taxon>
    </lineage>
</organism>
<dbReference type="OrthoDB" id="2735536at2759"/>
<evidence type="ECO:0000313" key="4">
    <source>
        <dbReference type="EMBL" id="KAH6685334.1"/>
    </source>
</evidence>
<dbReference type="PANTHER" id="PTHR10366">
    <property type="entry name" value="NAD DEPENDENT EPIMERASE/DEHYDRATASE"/>
    <property type="match status" value="1"/>
</dbReference>
<evidence type="ECO:0000256" key="1">
    <source>
        <dbReference type="ARBA" id="ARBA00023002"/>
    </source>
</evidence>
<dbReference type="EMBL" id="JAGSXJ010000015">
    <property type="protein sequence ID" value="KAH6685334.1"/>
    <property type="molecule type" value="Genomic_DNA"/>
</dbReference>
<name>A0A9P8V9H9_9PEZI</name>
<protein>
    <recommendedName>
        <fullName evidence="3">NAD-dependent epimerase/dehydratase domain-containing protein</fullName>
    </recommendedName>
</protein>
<sequence>MAITGVSGHIGFRVLTEALIAGYRVYAVVRKRAQVDKIKAPAPVQPYLTQLHVVVIPDLAAPDAFAAVPDNFGAIIHVATPTFSGFNDVNVKDFESTAWKLTENVLEYAARTPSVKRVVVTSSISATTPFFGSEQDSGKFYTSDSPILVDHLKDQPEVAPEPTAYGLSKIYVAARVREFVNSRRPGFSLVSILPGTTVGPNELATTPGELMVGSNIVALGPLMGIKFAPIPTALSHVGDVSKAHIEALALDSPPPGQTRSILAVFNSKADPTPIEWDDSIRFLREDFPEAAASGNFPFGGTAPAQRLLADSTAEEQLLGRMFKGYREAVHDLVEQYLRLASNASK</sequence>
<keyword evidence="5" id="KW-1185">Reference proteome</keyword>
<keyword evidence="1" id="KW-0560">Oxidoreductase</keyword>
<dbReference type="PANTHER" id="PTHR10366:SF564">
    <property type="entry name" value="STEROL-4-ALPHA-CARBOXYLATE 3-DEHYDROGENASE, DECARBOXYLATING"/>
    <property type="match status" value="1"/>
</dbReference>
<comment type="caution">
    <text evidence="4">The sequence shown here is derived from an EMBL/GenBank/DDBJ whole genome shotgun (WGS) entry which is preliminary data.</text>
</comment>
<dbReference type="Proteomes" id="UP000770015">
    <property type="component" value="Unassembled WGS sequence"/>
</dbReference>
<evidence type="ECO:0000313" key="5">
    <source>
        <dbReference type="Proteomes" id="UP000770015"/>
    </source>
</evidence>
<feature type="domain" description="NAD-dependent epimerase/dehydratase" evidence="3">
    <location>
        <begin position="2"/>
        <end position="205"/>
    </location>
</feature>
<dbReference type="GO" id="GO:0016616">
    <property type="term" value="F:oxidoreductase activity, acting on the CH-OH group of donors, NAD or NADP as acceptor"/>
    <property type="evidence" value="ECO:0007669"/>
    <property type="project" value="TreeGrafter"/>
</dbReference>
<dbReference type="Gene3D" id="3.40.50.720">
    <property type="entry name" value="NAD(P)-binding Rossmann-like Domain"/>
    <property type="match status" value="1"/>
</dbReference>
<dbReference type="AlphaFoldDB" id="A0A9P8V9H9"/>
<evidence type="ECO:0000259" key="3">
    <source>
        <dbReference type="Pfam" id="PF01370"/>
    </source>
</evidence>
<gene>
    <name evidence="4" type="ORF">F5X68DRAFT_241498</name>
</gene>
<dbReference type="InterPro" id="IPR050425">
    <property type="entry name" value="NAD(P)_dehydrat-like"/>
</dbReference>
<proteinExistence type="inferred from homology"/>
<dbReference type="InterPro" id="IPR036291">
    <property type="entry name" value="NAD(P)-bd_dom_sf"/>
</dbReference>
<reference evidence="4" key="1">
    <citation type="journal article" date="2021" name="Nat. Commun.">
        <title>Genetic determinants of endophytism in the Arabidopsis root mycobiome.</title>
        <authorList>
            <person name="Mesny F."/>
            <person name="Miyauchi S."/>
            <person name="Thiergart T."/>
            <person name="Pickel B."/>
            <person name="Atanasova L."/>
            <person name="Karlsson M."/>
            <person name="Huettel B."/>
            <person name="Barry K.W."/>
            <person name="Haridas S."/>
            <person name="Chen C."/>
            <person name="Bauer D."/>
            <person name="Andreopoulos W."/>
            <person name="Pangilinan J."/>
            <person name="LaButti K."/>
            <person name="Riley R."/>
            <person name="Lipzen A."/>
            <person name="Clum A."/>
            <person name="Drula E."/>
            <person name="Henrissat B."/>
            <person name="Kohler A."/>
            <person name="Grigoriev I.V."/>
            <person name="Martin F.M."/>
            <person name="Hacquard S."/>
        </authorList>
    </citation>
    <scope>NUCLEOTIDE SEQUENCE</scope>
    <source>
        <strain evidence="4">MPI-SDFR-AT-0117</strain>
    </source>
</reference>
<evidence type="ECO:0000256" key="2">
    <source>
        <dbReference type="ARBA" id="ARBA00023445"/>
    </source>
</evidence>
<comment type="similarity">
    <text evidence="2">Belongs to the NAD(P)-dependent epimerase/dehydratase family. Dihydroflavonol-4-reductase subfamily.</text>
</comment>